<evidence type="ECO:0000256" key="4">
    <source>
        <dbReference type="ARBA" id="ARBA00022692"/>
    </source>
</evidence>
<evidence type="ECO:0000313" key="11">
    <source>
        <dbReference type="Proteomes" id="UP000035017"/>
    </source>
</evidence>
<evidence type="ECO:0000256" key="6">
    <source>
        <dbReference type="ARBA" id="ARBA00022989"/>
    </source>
</evidence>
<reference evidence="10 11" key="1">
    <citation type="submission" date="2014-12" db="EMBL/GenBank/DDBJ databases">
        <title>16Stimator: statistical estimation of ribosomal gene copy numbers from draft genome assemblies.</title>
        <authorList>
            <person name="Perisin M.A."/>
            <person name="Vetter M."/>
            <person name="Gilbert J.A."/>
            <person name="Bergelson J."/>
        </authorList>
    </citation>
    <scope>NUCLEOTIDE SEQUENCE [LARGE SCALE GENOMIC DNA]</scope>
    <source>
        <strain evidence="10 11">MEJ076</strain>
    </source>
</reference>
<evidence type="ECO:0000256" key="2">
    <source>
        <dbReference type="ARBA" id="ARBA00022448"/>
    </source>
</evidence>
<dbReference type="Proteomes" id="UP000035017">
    <property type="component" value="Unassembled WGS sequence"/>
</dbReference>
<keyword evidence="6 9" id="KW-1133">Transmembrane helix</keyword>
<protein>
    <submittedName>
        <fullName evidence="10">ABC transporter permease</fullName>
    </submittedName>
</protein>
<dbReference type="PANTHER" id="PTHR11795:SF450">
    <property type="entry name" value="ABC TRANSPORTER PERMEASE PROTEIN"/>
    <property type="match status" value="1"/>
</dbReference>
<evidence type="ECO:0000256" key="1">
    <source>
        <dbReference type="ARBA" id="ARBA00004651"/>
    </source>
</evidence>
<keyword evidence="7 9" id="KW-0472">Membrane</keyword>
<feature type="transmembrane region" description="Helical" evidence="9">
    <location>
        <begin position="248"/>
        <end position="272"/>
    </location>
</feature>
<dbReference type="InterPro" id="IPR001851">
    <property type="entry name" value="ABC_transp_permease"/>
</dbReference>
<dbReference type="GO" id="GO:0005886">
    <property type="term" value="C:plasma membrane"/>
    <property type="evidence" value="ECO:0007669"/>
    <property type="project" value="UniProtKB-SubCell"/>
</dbReference>
<evidence type="ECO:0000313" key="10">
    <source>
        <dbReference type="EMBL" id="KIQ03704.1"/>
    </source>
</evidence>
<feature type="transmembrane region" description="Helical" evidence="9">
    <location>
        <begin position="95"/>
        <end position="113"/>
    </location>
</feature>
<dbReference type="InterPro" id="IPR052157">
    <property type="entry name" value="BCAA_transport_permease"/>
</dbReference>
<gene>
    <name evidence="10" type="ORF">RU07_06725</name>
</gene>
<name>A0A0D0KYV9_AGRTU</name>
<feature type="transmembrane region" description="Helical" evidence="9">
    <location>
        <begin position="187"/>
        <end position="217"/>
    </location>
</feature>
<dbReference type="PANTHER" id="PTHR11795">
    <property type="entry name" value="BRANCHED-CHAIN AMINO ACID TRANSPORT SYSTEM PERMEASE PROTEIN LIVH"/>
    <property type="match status" value="1"/>
</dbReference>
<organism evidence="10 11">
    <name type="scientific">Agrobacterium tumefaciens</name>
    <dbReference type="NCBI Taxonomy" id="358"/>
    <lineage>
        <taxon>Bacteria</taxon>
        <taxon>Pseudomonadati</taxon>
        <taxon>Pseudomonadota</taxon>
        <taxon>Alphaproteobacteria</taxon>
        <taxon>Hyphomicrobiales</taxon>
        <taxon>Rhizobiaceae</taxon>
        <taxon>Rhizobium/Agrobacterium group</taxon>
        <taxon>Agrobacterium</taxon>
        <taxon>Agrobacterium tumefaciens complex</taxon>
    </lineage>
</organism>
<keyword evidence="3" id="KW-1003">Cell membrane</keyword>
<dbReference type="GO" id="GO:0006865">
    <property type="term" value="P:amino acid transport"/>
    <property type="evidence" value="ECO:0007669"/>
    <property type="project" value="UniProtKB-KW"/>
</dbReference>
<feature type="transmembrane region" description="Helical" evidence="9">
    <location>
        <begin position="6"/>
        <end position="29"/>
    </location>
</feature>
<comment type="subcellular location">
    <subcellularLocation>
        <location evidence="1">Cell membrane</location>
        <topology evidence="1">Multi-pass membrane protein</topology>
    </subcellularLocation>
</comment>
<comment type="caution">
    <text evidence="10">The sequence shown here is derived from an EMBL/GenBank/DDBJ whole genome shotgun (WGS) entry which is preliminary data.</text>
</comment>
<feature type="transmembrane region" description="Helical" evidence="9">
    <location>
        <begin position="61"/>
        <end position="83"/>
    </location>
</feature>
<evidence type="ECO:0000256" key="5">
    <source>
        <dbReference type="ARBA" id="ARBA00022970"/>
    </source>
</evidence>
<accession>A0A0D0KYV9</accession>
<dbReference type="CDD" id="cd06582">
    <property type="entry name" value="TM_PBP1_LivH_like"/>
    <property type="match status" value="1"/>
</dbReference>
<keyword evidence="2" id="KW-0813">Transport</keyword>
<keyword evidence="4 9" id="KW-0812">Transmembrane</keyword>
<dbReference type="Pfam" id="PF02653">
    <property type="entry name" value="BPD_transp_2"/>
    <property type="match status" value="1"/>
</dbReference>
<feature type="transmembrane region" description="Helical" evidence="9">
    <location>
        <begin position="284"/>
        <end position="307"/>
    </location>
</feature>
<comment type="similarity">
    <text evidence="8">Belongs to the binding-protein-dependent transport system permease family. LivHM subfamily.</text>
</comment>
<keyword evidence="5" id="KW-0029">Amino-acid transport</keyword>
<feature type="transmembrane region" description="Helical" evidence="9">
    <location>
        <begin position="119"/>
        <end position="138"/>
    </location>
</feature>
<proteinExistence type="inferred from homology"/>
<sequence length="348" mass="37538">MDFDTASILAVDGLSSGAVYILIAIGTVLIFTVTRVVFIPFGDIAAFSALTLAALEANRQPGTIGLVAILACLAFALELTSLARTKRLHQLWRAALFYLVLPLSLMSLVWLSAPLYQTSMVLRIVFTLILIVPIAPLLDRIVYRPIADGSVLLLLIVSMALHFALVGIGLLFFGAEGVRTQPLTEEIFFVGNVVVTGQAILIMMAAVVFSLLLYLFFEFTLVGKSLRATAINRTGARLMGIRPERSGAIAYIVGSLMAGVSGILIAPVNTIFYDSGFLLGLRAFVGAIIGGMVSYPGTLVGSLFVGILESFSSFYDSSFRDVIVFSLLIPILVFRSFKTAHSEEHDEE</sequence>
<evidence type="ECO:0000256" key="3">
    <source>
        <dbReference type="ARBA" id="ARBA00022475"/>
    </source>
</evidence>
<evidence type="ECO:0000256" key="9">
    <source>
        <dbReference type="SAM" id="Phobius"/>
    </source>
</evidence>
<feature type="transmembrane region" description="Helical" evidence="9">
    <location>
        <begin position="150"/>
        <end position="175"/>
    </location>
</feature>
<dbReference type="GO" id="GO:0022857">
    <property type="term" value="F:transmembrane transporter activity"/>
    <property type="evidence" value="ECO:0007669"/>
    <property type="project" value="InterPro"/>
</dbReference>
<evidence type="ECO:0000256" key="7">
    <source>
        <dbReference type="ARBA" id="ARBA00023136"/>
    </source>
</evidence>
<dbReference type="OrthoDB" id="8254706at2"/>
<dbReference type="EMBL" id="JXQV01000006">
    <property type="protein sequence ID" value="KIQ03704.1"/>
    <property type="molecule type" value="Genomic_DNA"/>
</dbReference>
<evidence type="ECO:0000256" key="8">
    <source>
        <dbReference type="ARBA" id="ARBA00037998"/>
    </source>
</evidence>
<dbReference type="AlphaFoldDB" id="A0A0D0KYV9"/>